<feature type="binding site" evidence="7">
    <location>
        <position position="258"/>
    </location>
    <ligand>
        <name>sn-glycerol 3-phosphate</name>
        <dbReference type="ChEBI" id="CHEBI:57597"/>
    </ligand>
</feature>
<dbReference type="InterPro" id="IPR013328">
    <property type="entry name" value="6PGD_dom2"/>
</dbReference>
<evidence type="ECO:0000256" key="2">
    <source>
        <dbReference type="ARBA" id="ARBA00022516"/>
    </source>
</evidence>
<dbReference type="PIRSF" id="PIRSF000114">
    <property type="entry name" value="Glycerol-3-P_dh"/>
    <property type="match status" value="1"/>
</dbReference>
<comment type="pathway">
    <text evidence="7">Membrane lipid metabolism; glycerophospholipid metabolism.</text>
</comment>
<feature type="binding site" evidence="7">
    <location>
        <position position="285"/>
    </location>
    <ligand>
        <name>NADPH</name>
        <dbReference type="ChEBI" id="CHEBI:57783"/>
    </ligand>
</feature>
<dbReference type="InterPro" id="IPR006109">
    <property type="entry name" value="G3P_DH_NAD-dep_C"/>
</dbReference>
<keyword evidence="7" id="KW-0547">Nucleotide-binding</keyword>
<feature type="binding site" evidence="7">
    <location>
        <position position="195"/>
    </location>
    <ligand>
        <name>sn-glycerol 3-phosphate</name>
        <dbReference type="ChEBI" id="CHEBI:57597"/>
    </ligand>
</feature>
<comment type="catalytic activity">
    <reaction evidence="7">
        <text>sn-glycerol 3-phosphate + NAD(+) = dihydroxyacetone phosphate + NADH + H(+)</text>
        <dbReference type="Rhea" id="RHEA:11092"/>
        <dbReference type="ChEBI" id="CHEBI:15378"/>
        <dbReference type="ChEBI" id="CHEBI:57540"/>
        <dbReference type="ChEBI" id="CHEBI:57597"/>
        <dbReference type="ChEBI" id="CHEBI:57642"/>
        <dbReference type="ChEBI" id="CHEBI:57945"/>
        <dbReference type="EC" id="1.1.1.94"/>
    </reaction>
</comment>
<evidence type="ECO:0000256" key="7">
    <source>
        <dbReference type="HAMAP-Rule" id="MF_00394"/>
    </source>
</evidence>
<dbReference type="HAMAP" id="MF_00394">
    <property type="entry name" value="NAD_Glyc3P_dehydrog"/>
    <property type="match status" value="1"/>
</dbReference>
<feature type="binding site" evidence="7">
    <location>
        <position position="144"/>
    </location>
    <ligand>
        <name>NADPH</name>
        <dbReference type="ChEBI" id="CHEBI:57783"/>
    </ligand>
</feature>
<dbReference type="PROSITE" id="PS00957">
    <property type="entry name" value="NAD_G3PDH"/>
    <property type="match status" value="1"/>
</dbReference>
<evidence type="ECO:0000256" key="5">
    <source>
        <dbReference type="ARBA" id="ARBA00023209"/>
    </source>
</evidence>
<keyword evidence="7 8" id="KW-0520">NAD</keyword>
<dbReference type="InterPro" id="IPR006168">
    <property type="entry name" value="G3P_DH_NAD-dep"/>
</dbReference>
<feature type="domain" description="Glycerol-3-phosphate dehydrogenase NAD-dependent C-terminal" evidence="11">
    <location>
        <begin position="184"/>
        <end position="324"/>
    </location>
</feature>
<dbReference type="EC" id="1.1.1.94" evidence="7"/>
<dbReference type="GO" id="GO:0047952">
    <property type="term" value="F:glycerol-3-phosphate dehydrogenase [NAD(P)+] activity"/>
    <property type="evidence" value="ECO:0007669"/>
    <property type="project" value="UniProtKB-EC"/>
</dbReference>
<evidence type="ECO:0000313" key="13">
    <source>
        <dbReference type="Proteomes" id="UP001556709"/>
    </source>
</evidence>
<organism evidence="12 13">
    <name type="scientific">Spiribacter pallidus</name>
    <dbReference type="NCBI Taxonomy" id="1987936"/>
    <lineage>
        <taxon>Bacteria</taxon>
        <taxon>Pseudomonadati</taxon>
        <taxon>Pseudomonadota</taxon>
        <taxon>Gammaproteobacteria</taxon>
        <taxon>Chromatiales</taxon>
        <taxon>Ectothiorhodospiraceae</taxon>
        <taxon>Spiribacter</taxon>
    </lineage>
</organism>
<name>A0ABV3TD25_9GAMM</name>
<dbReference type="InterPro" id="IPR008927">
    <property type="entry name" value="6-PGluconate_DH-like_C_sf"/>
</dbReference>
<protein>
    <recommendedName>
        <fullName evidence="7">Glycerol-3-phosphate dehydrogenase [NAD(P)+]</fullName>
        <ecNumber evidence="7">1.1.1.94</ecNumber>
    </recommendedName>
    <alternativeName>
        <fullName evidence="7">NAD(P)(+)-dependent glycerol-3-phosphate dehydrogenase</fullName>
    </alternativeName>
    <alternativeName>
        <fullName evidence="7">NAD(P)H-dependent dihydroxyacetone-phosphate reductase</fullName>
    </alternativeName>
</protein>
<keyword evidence="5 7" id="KW-0594">Phospholipid biosynthesis</keyword>
<dbReference type="Gene3D" id="1.10.1040.10">
    <property type="entry name" value="N-(1-d-carboxylethyl)-l-norvaline Dehydrogenase, domain 2"/>
    <property type="match status" value="1"/>
</dbReference>
<dbReference type="InterPro" id="IPR011128">
    <property type="entry name" value="G3P_DH_NAD-dep_N"/>
</dbReference>
<dbReference type="PRINTS" id="PR00077">
    <property type="entry name" value="GPDHDRGNASE"/>
</dbReference>
<evidence type="ECO:0000256" key="6">
    <source>
        <dbReference type="ARBA" id="ARBA00023264"/>
    </source>
</evidence>
<comment type="similarity">
    <text evidence="1 7 8">Belongs to the NAD-dependent glycerol-3-phosphate dehydrogenase family.</text>
</comment>
<feature type="domain" description="Glycerol-3-phosphate dehydrogenase NAD-dependent N-terminal" evidence="10">
    <location>
        <begin position="12"/>
        <end position="163"/>
    </location>
</feature>
<dbReference type="Pfam" id="PF01210">
    <property type="entry name" value="NAD_Gly3P_dh_N"/>
    <property type="match status" value="1"/>
</dbReference>
<dbReference type="PANTHER" id="PTHR11728">
    <property type="entry name" value="GLYCEROL-3-PHOSPHATE DEHYDROGENASE"/>
    <property type="match status" value="1"/>
</dbReference>
<dbReference type="Proteomes" id="UP001556709">
    <property type="component" value="Unassembled WGS sequence"/>
</dbReference>
<sequence>MTQARPDARRLSVLGAGSWGTALALVLARNHHEVALWGHRPAAMQAMARQRHNPDYLSDIPLPPNIHPHASLGASLADTDAVLVVVPSAAFAGTLQRLADELPPHCPVIWATKGLDETGQLLHVTAERLLPGHPLGVLSGPSFAGEVAAGLPTAVALASHDAATGEHLAEAFRDERFRVYTSDDVIGVELGGAVKNVLAIATGIADGMGFGANARAGLITRGLAETRRLGARIGARDETLTGLAGMGDLILTCTDDQSRNRRLGLALGRGEPMARATGTIGQVVEGTDTATRVMQLAAAHDVEMPICAAVKAVVAGDLDPAEATRALLQRPPRRE</sequence>
<dbReference type="NCBIfam" id="NF000940">
    <property type="entry name" value="PRK00094.1-2"/>
    <property type="match status" value="1"/>
</dbReference>
<comment type="function">
    <text evidence="7">Catalyzes the reduction of the glycolytic intermediate dihydroxyacetone phosphate (DHAP) to sn-glycerol 3-phosphate (G3P), the key precursor for phospholipid synthesis.</text>
</comment>
<comment type="caution">
    <text evidence="12">The sequence shown here is derived from an EMBL/GenBank/DDBJ whole genome shotgun (WGS) entry which is preliminary data.</text>
</comment>
<comment type="catalytic activity">
    <reaction evidence="7 9">
        <text>sn-glycerol 3-phosphate + NADP(+) = dihydroxyacetone phosphate + NADPH + H(+)</text>
        <dbReference type="Rhea" id="RHEA:11096"/>
        <dbReference type="ChEBI" id="CHEBI:15378"/>
        <dbReference type="ChEBI" id="CHEBI:57597"/>
        <dbReference type="ChEBI" id="CHEBI:57642"/>
        <dbReference type="ChEBI" id="CHEBI:57783"/>
        <dbReference type="ChEBI" id="CHEBI:58349"/>
        <dbReference type="EC" id="1.1.1.94"/>
    </reaction>
</comment>
<evidence type="ECO:0000259" key="10">
    <source>
        <dbReference type="Pfam" id="PF01210"/>
    </source>
</evidence>
<dbReference type="EMBL" id="JBAKFM010000003">
    <property type="protein sequence ID" value="MEX0469519.1"/>
    <property type="molecule type" value="Genomic_DNA"/>
</dbReference>
<feature type="binding site" evidence="7">
    <location>
        <position position="40"/>
    </location>
    <ligand>
        <name>NADPH</name>
        <dbReference type="ChEBI" id="CHEBI:57783"/>
    </ligand>
</feature>
<feature type="binding site" evidence="7">
    <location>
        <position position="142"/>
    </location>
    <ligand>
        <name>sn-glycerol 3-phosphate</name>
        <dbReference type="ChEBI" id="CHEBI:57597"/>
    </ligand>
</feature>
<dbReference type="NCBIfam" id="NF000942">
    <property type="entry name" value="PRK00094.1-4"/>
    <property type="match status" value="1"/>
</dbReference>
<gene>
    <name evidence="7" type="primary">gpsA</name>
    <name evidence="12" type="ORF">V6X73_07255</name>
</gene>
<dbReference type="PANTHER" id="PTHR11728:SF1">
    <property type="entry name" value="GLYCEROL-3-PHOSPHATE DEHYDROGENASE [NAD(+)] 2, CHLOROPLASTIC"/>
    <property type="match status" value="1"/>
</dbReference>
<accession>A0ABV3TD25</accession>
<evidence type="ECO:0000313" key="12">
    <source>
        <dbReference type="EMBL" id="MEX0469519.1"/>
    </source>
</evidence>
<dbReference type="InterPro" id="IPR036291">
    <property type="entry name" value="NAD(P)-bd_dom_sf"/>
</dbReference>
<keyword evidence="3 7" id="KW-0560">Oxidoreductase</keyword>
<keyword evidence="7" id="KW-0963">Cytoplasm</keyword>
<feature type="binding site" evidence="7">
    <location>
        <position position="18"/>
    </location>
    <ligand>
        <name>NADPH</name>
        <dbReference type="ChEBI" id="CHEBI:57783"/>
    </ligand>
</feature>
<proteinExistence type="inferred from homology"/>
<feature type="binding site" evidence="7">
    <location>
        <position position="260"/>
    </location>
    <ligand>
        <name>sn-glycerol 3-phosphate</name>
        <dbReference type="ChEBI" id="CHEBI:57597"/>
    </ligand>
</feature>
<feature type="binding site" evidence="7">
    <location>
        <position position="248"/>
    </location>
    <ligand>
        <name>sn-glycerol 3-phosphate</name>
        <dbReference type="ChEBI" id="CHEBI:57597"/>
    </ligand>
</feature>
<evidence type="ECO:0000259" key="11">
    <source>
        <dbReference type="Pfam" id="PF07479"/>
    </source>
</evidence>
<feature type="binding site" evidence="7">
    <location>
        <position position="56"/>
    </location>
    <ligand>
        <name>NADPH</name>
        <dbReference type="ChEBI" id="CHEBI:57783"/>
    </ligand>
</feature>
<comment type="subcellular location">
    <subcellularLocation>
        <location evidence="7">Cytoplasm</location>
    </subcellularLocation>
</comment>
<feature type="binding site" evidence="7">
    <location>
        <position position="259"/>
    </location>
    <ligand>
        <name>NADPH</name>
        <dbReference type="ChEBI" id="CHEBI:57783"/>
    </ligand>
</feature>
<feature type="binding site" evidence="7">
    <location>
        <position position="113"/>
    </location>
    <ligand>
        <name>NADPH</name>
        <dbReference type="ChEBI" id="CHEBI:57783"/>
    </ligand>
</feature>
<evidence type="ECO:0000256" key="9">
    <source>
        <dbReference type="RuleBase" id="RU000439"/>
    </source>
</evidence>
<feature type="active site" description="Proton acceptor" evidence="7">
    <location>
        <position position="195"/>
    </location>
</feature>
<keyword evidence="4 7" id="KW-0443">Lipid metabolism</keyword>
<feature type="binding site" evidence="7">
    <location>
        <position position="113"/>
    </location>
    <ligand>
        <name>sn-glycerol 3-phosphate</name>
        <dbReference type="ChEBI" id="CHEBI:57597"/>
    </ligand>
</feature>
<feature type="binding site" evidence="7">
    <location>
        <position position="259"/>
    </location>
    <ligand>
        <name>sn-glycerol 3-phosphate</name>
        <dbReference type="ChEBI" id="CHEBI:57597"/>
    </ligand>
</feature>
<dbReference type="Gene3D" id="3.40.50.720">
    <property type="entry name" value="NAD(P)-binding Rossmann-like Domain"/>
    <property type="match status" value="1"/>
</dbReference>
<feature type="binding site" evidence="7">
    <location>
        <position position="39"/>
    </location>
    <ligand>
        <name>NADPH</name>
        <dbReference type="ChEBI" id="CHEBI:57783"/>
    </ligand>
</feature>
<keyword evidence="13" id="KW-1185">Reference proteome</keyword>
<evidence type="ECO:0000256" key="4">
    <source>
        <dbReference type="ARBA" id="ARBA00023098"/>
    </source>
</evidence>
<evidence type="ECO:0000256" key="1">
    <source>
        <dbReference type="ARBA" id="ARBA00011009"/>
    </source>
</evidence>
<evidence type="ECO:0000256" key="8">
    <source>
        <dbReference type="RuleBase" id="RU000437"/>
    </source>
</evidence>
<dbReference type="RefSeq" id="WP_367959156.1">
    <property type="nucleotide sequence ID" value="NZ_JBAKFK010000003.1"/>
</dbReference>
<reference evidence="12 13" key="1">
    <citation type="submission" date="2024-02" db="EMBL/GenBank/DDBJ databases">
        <title>New especies of Spiribacter isolated from saline water.</title>
        <authorList>
            <person name="Leon M.J."/>
            <person name="De La Haba R."/>
            <person name="Sanchez-Porro C."/>
            <person name="Ventosa A."/>
        </authorList>
    </citation>
    <scope>NUCLEOTIDE SEQUENCE [LARGE SCALE GENOMIC DNA]</scope>
    <source>
        <strain evidence="13">ag22IC6-390</strain>
    </source>
</reference>
<keyword evidence="7" id="KW-0521">NADP</keyword>
<dbReference type="SUPFAM" id="SSF51735">
    <property type="entry name" value="NAD(P)-binding Rossmann-fold domains"/>
    <property type="match status" value="1"/>
</dbReference>
<dbReference type="SUPFAM" id="SSF48179">
    <property type="entry name" value="6-phosphogluconate dehydrogenase C-terminal domain-like"/>
    <property type="match status" value="1"/>
</dbReference>
<dbReference type="Pfam" id="PF07479">
    <property type="entry name" value="NAD_Gly3P_dh_C"/>
    <property type="match status" value="1"/>
</dbReference>
<feature type="binding site" evidence="7">
    <location>
        <position position="19"/>
    </location>
    <ligand>
        <name>NADPH</name>
        <dbReference type="ChEBI" id="CHEBI:57783"/>
    </ligand>
</feature>
<keyword evidence="6 7" id="KW-1208">Phospholipid metabolism</keyword>
<feature type="binding site" evidence="7">
    <location>
        <position position="140"/>
    </location>
    <ligand>
        <name>sn-glycerol 3-phosphate</name>
        <dbReference type="ChEBI" id="CHEBI:57597"/>
    </ligand>
</feature>
<feature type="binding site" evidence="7">
    <location>
        <position position="283"/>
    </location>
    <ligand>
        <name>NADPH</name>
        <dbReference type="ChEBI" id="CHEBI:57783"/>
    </ligand>
</feature>
<evidence type="ECO:0000256" key="3">
    <source>
        <dbReference type="ARBA" id="ARBA00023002"/>
    </source>
</evidence>
<keyword evidence="2 7" id="KW-0444">Lipid biosynthesis</keyword>